<dbReference type="InterPro" id="IPR021456">
    <property type="entry name" value="DUF3107"/>
</dbReference>
<proteinExistence type="predicted"/>
<dbReference type="Proteomes" id="UP000253508">
    <property type="component" value="Unassembled WGS sequence"/>
</dbReference>
<dbReference type="RefSeq" id="WP_114117072.1">
    <property type="nucleotide sequence ID" value="NZ_BMHU01000004.1"/>
</dbReference>
<sequence length="73" mass="7613">MDIRIGMMNTGRELNFASDETAEAISAKVSDALSAGTTLTLTDAKGSTYLVPAASLAYIEIGSQDVRKVGFVA</sequence>
<protein>
    <submittedName>
        <fullName evidence="1">DUF3107 domain-containing protein</fullName>
    </submittedName>
</protein>
<dbReference type="AlphaFoldDB" id="A0A367YAC9"/>
<dbReference type="EMBL" id="QORO01000001">
    <property type="protein sequence ID" value="RCK61971.1"/>
    <property type="molecule type" value="Genomic_DNA"/>
</dbReference>
<dbReference type="Pfam" id="PF11305">
    <property type="entry name" value="DUF3107"/>
    <property type="match status" value="1"/>
</dbReference>
<name>A0A367YAC9_9MICO</name>
<evidence type="ECO:0000313" key="1">
    <source>
        <dbReference type="EMBL" id="RCK61971.1"/>
    </source>
</evidence>
<comment type="caution">
    <text evidence="1">The sequence shown here is derived from an EMBL/GenBank/DDBJ whole genome shotgun (WGS) entry which is preliminary data.</text>
</comment>
<reference evidence="1 2" key="1">
    <citation type="submission" date="2018-07" db="EMBL/GenBank/DDBJ databases">
        <title>Microbacterium endoborsara sp. nov., a novel actinobacterium isolated from Borszczowia aralocaspica.</title>
        <authorList>
            <person name="An D."/>
        </authorList>
    </citation>
    <scope>NUCLEOTIDE SEQUENCE [LARGE SCALE GENOMIC DNA]</scope>
    <source>
        <strain evidence="1 2">C1.15228</strain>
    </source>
</reference>
<gene>
    <name evidence="1" type="ORF">DTO57_05020</name>
</gene>
<evidence type="ECO:0000313" key="2">
    <source>
        <dbReference type="Proteomes" id="UP000253508"/>
    </source>
</evidence>
<accession>A0A367YAC9</accession>
<organism evidence="1 2">
    <name type="scientific">Microbacterium sorbitolivorans</name>
    <dbReference type="NCBI Taxonomy" id="1867410"/>
    <lineage>
        <taxon>Bacteria</taxon>
        <taxon>Bacillati</taxon>
        <taxon>Actinomycetota</taxon>
        <taxon>Actinomycetes</taxon>
        <taxon>Micrococcales</taxon>
        <taxon>Microbacteriaceae</taxon>
        <taxon>Microbacterium</taxon>
    </lineage>
</organism>
<dbReference type="OrthoDB" id="3268468at2"/>
<keyword evidence="2" id="KW-1185">Reference proteome</keyword>